<dbReference type="InterPro" id="IPR016047">
    <property type="entry name" value="M23ase_b-sheet_dom"/>
</dbReference>
<organism evidence="4 5">
    <name type="scientific">Halodesulfovibrio spirochaetisodalis</name>
    <dbReference type="NCBI Taxonomy" id="1560234"/>
    <lineage>
        <taxon>Bacteria</taxon>
        <taxon>Pseudomonadati</taxon>
        <taxon>Thermodesulfobacteriota</taxon>
        <taxon>Desulfovibrionia</taxon>
        <taxon>Desulfovibrionales</taxon>
        <taxon>Desulfovibrionaceae</taxon>
        <taxon>Halodesulfovibrio</taxon>
    </lineage>
</organism>
<feature type="signal peptide" evidence="2">
    <location>
        <begin position="1"/>
        <end position="27"/>
    </location>
</feature>
<dbReference type="RefSeq" id="WP_066851426.1">
    <property type="nucleotide sequence ID" value="NZ_JXMS01000001.1"/>
</dbReference>
<keyword evidence="2" id="KW-0732">Signal</keyword>
<evidence type="ECO:0000256" key="1">
    <source>
        <dbReference type="SAM" id="Coils"/>
    </source>
</evidence>
<comment type="caution">
    <text evidence="4">The sequence shown here is derived from an EMBL/GenBank/DDBJ whole genome shotgun (WGS) entry which is preliminary data.</text>
</comment>
<gene>
    <name evidence="4" type="ORF">SP90_00355</name>
</gene>
<feature type="coiled-coil region" evidence="1">
    <location>
        <begin position="156"/>
        <end position="183"/>
    </location>
</feature>
<dbReference type="STRING" id="1560234.SP90_00355"/>
<feature type="domain" description="M23ase beta-sheet core" evidence="3">
    <location>
        <begin position="275"/>
        <end position="367"/>
    </location>
</feature>
<dbReference type="CDD" id="cd12797">
    <property type="entry name" value="M23_peptidase"/>
    <property type="match status" value="1"/>
</dbReference>
<dbReference type="EMBL" id="JXMS01000001">
    <property type="protein sequence ID" value="OBQ57535.1"/>
    <property type="molecule type" value="Genomic_DNA"/>
</dbReference>
<reference evidence="4 5" key="1">
    <citation type="submission" date="2015-01" db="EMBL/GenBank/DDBJ databases">
        <title>Desulfovibrio sp. JC271 draft genome sequence.</title>
        <authorList>
            <person name="Shivani Y."/>
            <person name="Subhash Y."/>
            <person name="Sasikala C."/>
            <person name="Ramana C.V."/>
        </authorList>
    </citation>
    <scope>NUCLEOTIDE SEQUENCE [LARGE SCALE GENOMIC DNA]</scope>
    <source>
        <strain evidence="4 5">JC271</strain>
    </source>
</reference>
<evidence type="ECO:0000313" key="4">
    <source>
        <dbReference type="EMBL" id="OBQ57535.1"/>
    </source>
</evidence>
<dbReference type="GO" id="GO:0004222">
    <property type="term" value="F:metalloendopeptidase activity"/>
    <property type="evidence" value="ECO:0007669"/>
    <property type="project" value="TreeGrafter"/>
</dbReference>
<dbReference type="Pfam" id="PF01551">
    <property type="entry name" value="Peptidase_M23"/>
    <property type="match status" value="1"/>
</dbReference>
<keyword evidence="1" id="KW-0175">Coiled coil</keyword>
<dbReference type="InterPro" id="IPR050570">
    <property type="entry name" value="Cell_wall_metabolism_enzyme"/>
</dbReference>
<dbReference type="PANTHER" id="PTHR21666:SF270">
    <property type="entry name" value="MUREIN HYDROLASE ACTIVATOR ENVC"/>
    <property type="match status" value="1"/>
</dbReference>
<sequence length="375" mass="42150">MKKTLTSLLLILITLLCSVATYSPAYAENASSLAKKLKREKREAEQKKKKLKVLNRKTQHLKRKLSTEEATIAALSGEIKKQEKKYAALNTKSKTLTLEYKKLETKNSAAQKELISLVKKLWPLYINSRVLSNNSAENWDELDRRYTWASTLYATVEAKQRELVAQQNKLKQLAEKQTALSKEAGQQLAKVNKKKDVLLAQKLRHSRQLAKVSKERATAESSLRNVLSIIDTLNYKMEAHSQAGSNISLLKGVLPWPAKGIISQRFRPKRKPPVRGVGIALQEGSMVRAVAGGRVVHNDVLRGFGRVVIIMHGEEYYSLYAFLAISNLQVGSVVKPKQIIGEAGFYPAVDGTGLYFELRFHQKAINPETWLSALR</sequence>
<dbReference type="Gene3D" id="2.70.70.10">
    <property type="entry name" value="Glucose Permease (Domain IIA)"/>
    <property type="match status" value="1"/>
</dbReference>
<accession>A0A1B7XPV7</accession>
<dbReference type="SUPFAM" id="SSF51261">
    <property type="entry name" value="Duplicated hybrid motif"/>
    <property type="match status" value="1"/>
</dbReference>
<feature type="coiled-coil region" evidence="1">
    <location>
        <begin position="27"/>
        <end position="120"/>
    </location>
</feature>
<protein>
    <recommendedName>
        <fullName evidence="3">M23ase beta-sheet core domain-containing protein</fullName>
    </recommendedName>
</protein>
<dbReference type="PATRIC" id="fig|1560234.3.peg.73"/>
<keyword evidence="5" id="KW-1185">Reference proteome</keyword>
<dbReference type="AlphaFoldDB" id="A0A1B7XPV7"/>
<evidence type="ECO:0000259" key="3">
    <source>
        <dbReference type="Pfam" id="PF01551"/>
    </source>
</evidence>
<evidence type="ECO:0000313" key="5">
    <source>
        <dbReference type="Proteomes" id="UP000091979"/>
    </source>
</evidence>
<evidence type="ECO:0000256" key="2">
    <source>
        <dbReference type="SAM" id="SignalP"/>
    </source>
</evidence>
<dbReference type="InterPro" id="IPR011055">
    <property type="entry name" value="Dup_hybrid_motif"/>
</dbReference>
<dbReference type="PANTHER" id="PTHR21666">
    <property type="entry name" value="PEPTIDASE-RELATED"/>
    <property type="match status" value="1"/>
</dbReference>
<feature type="chain" id="PRO_5008600918" description="M23ase beta-sheet core domain-containing protein" evidence="2">
    <location>
        <begin position="28"/>
        <end position="375"/>
    </location>
</feature>
<proteinExistence type="predicted"/>
<name>A0A1B7XPV7_9BACT</name>
<dbReference type="Proteomes" id="UP000091979">
    <property type="component" value="Unassembled WGS sequence"/>
</dbReference>